<evidence type="ECO:0000313" key="2">
    <source>
        <dbReference type="Proteomes" id="UP000643405"/>
    </source>
</evidence>
<proteinExistence type="predicted"/>
<gene>
    <name evidence="1" type="ORF">ICI42_08445</name>
</gene>
<dbReference type="RefSeq" id="WP_188164112.1">
    <property type="nucleotide sequence ID" value="NZ_JACVVX010000002.1"/>
</dbReference>
<protein>
    <submittedName>
        <fullName evidence="1">DUF3018 family protein</fullName>
    </submittedName>
</protein>
<keyword evidence="2" id="KW-1185">Reference proteome</keyword>
<organism evidence="1 2">
    <name type="scientific">Oryzicola mucosus</name>
    <dbReference type="NCBI Taxonomy" id="2767425"/>
    <lineage>
        <taxon>Bacteria</taxon>
        <taxon>Pseudomonadati</taxon>
        <taxon>Pseudomonadota</taxon>
        <taxon>Alphaproteobacteria</taxon>
        <taxon>Hyphomicrobiales</taxon>
        <taxon>Phyllobacteriaceae</taxon>
        <taxon>Oryzicola</taxon>
    </lineage>
</organism>
<dbReference type="Pfam" id="PF11455">
    <property type="entry name" value="MazE-like"/>
    <property type="match status" value="1"/>
</dbReference>
<dbReference type="EMBL" id="JACVVX010000002">
    <property type="protein sequence ID" value="MBD0414681.1"/>
    <property type="molecule type" value="Genomic_DNA"/>
</dbReference>
<dbReference type="InterPro" id="IPR021558">
    <property type="entry name" value="MazE-like"/>
</dbReference>
<dbReference type="Proteomes" id="UP000643405">
    <property type="component" value="Unassembled WGS sequence"/>
</dbReference>
<evidence type="ECO:0000313" key="1">
    <source>
        <dbReference type="EMBL" id="MBD0414681.1"/>
    </source>
</evidence>
<sequence length="70" mass="8182">MGRPREISQEERAELIRQGYRPIEIWVPDTTTDVYRREAARQARAAVEADREAGIIELIDDQAHQDWDMS</sequence>
<dbReference type="AlphaFoldDB" id="A0A8J6PJF6"/>
<name>A0A8J6PJF6_9HYPH</name>
<reference evidence="1" key="1">
    <citation type="submission" date="2020-09" db="EMBL/GenBank/DDBJ databases">
        <title>Genome seq and assembly of Tianweitania sp.</title>
        <authorList>
            <person name="Chhetri G."/>
        </authorList>
    </citation>
    <scope>NUCLEOTIDE SEQUENCE</scope>
    <source>
        <strain evidence="1">Rool2</strain>
    </source>
</reference>
<accession>A0A8J6PJF6</accession>
<comment type="caution">
    <text evidence="1">The sequence shown here is derived from an EMBL/GenBank/DDBJ whole genome shotgun (WGS) entry which is preliminary data.</text>
</comment>